<evidence type="ECO:0000313" key="3">
    <source>
        <dbReference type="Proteomes" id="UP000536711"/>
    </source>
</evidence>
<reference evidence="2 3" key="1">
    <citation type="submission" date="2020-01" db="EMBL/GenBank/DDBJ databases">
        <title>Identification and distribution of gene clusters putatively required for synthesis of sphingolipid metabolism inhibitors in phylogenetically diverse species of the filamentous fungus Fusarium.</title>
        <authorList>
            <person name="Kim H.-S."/>
            <person name="Busman M."/>
            <person name="Brown D.W."/>
            <person name="Divon H."/>
            <person name="Uhlig S."/>
            <person name="Proctor R.H."/>
        </authorList>
    </citation>
    <scope>NUCLEOTIDE SEQUENCE [LARGE SCALE GENOMIC DNA]</scope>
    <source>
        <strain evidence="2 3">NRRL 13308</strain>
    </source>
</reference>
<dbReference type="EMBL" id="JAADJF010000024">
    <property type="protein sequence ID" value="KAF4443694.1"/>
    <property type="molecule type" value="Genomic_DNA"/>
</dbReference>
<dbReference type="Proteomes" id="UP000536711">
    <property type="component" value="Unassembled WGS sequence"/>
</dbReference>
<dbReference type="Pfam" id="PF01425">
    <property type="entry name" value="Amidase"/>
    <property type="match status" value="1"/>
</dbReference>
<comment type="caution">
    <text evidence="2">The sequence shown here is derived from an EMBL/GenBank/DDBJ whole genome shotgun (WGS) entry which is preliminary data.</text>
</comment>
<evidence type="ECO:0000259" key="1">
    <source>
        <dbReference type="Pfam" id="PF01425"/>
    </source>
</evidence>
<dbReference type="OrthoDB" id="5086410at2759"/>
<organism evidence="2 3">
    <name type="scientific">Fusarium acutatum</name>
    <dbReference type="NCBI Taxonomy" id="78861"/>
    <lineage>
        <taxon>Eukaryota</taxon>
        <taxon>Fungi</taxon>
        <taxon>Dikarya</taxon>
        <taxon>Ascomycota</taxon>
        <taxon>Pezizomycotina</taxon>
        <taxon>Sordariomycetes</taxon>
        <taxon>Hypocreomycetidae</taxon>
        <taxon>Hypocreales</taxon>
        <taxon>Nectriaceae</taxon>
        <taxon>Fusarium</taxon>
        <taxon>Fusarium fujikuroi species complex</taxon>
    </lineage>
</organism>
<evidence type="ECO:0000313" key="2">
    <source>
        <dbReference type="EMBL" id="KAF4443694.1"/>
    </source>
</evidence>
<sequence length="122" mass="13327">MLCYSLPTSLRTHQGIKYLNATIADVCANQAIAVPSRLYFTPRPEKTLNGLRVGIKDNIDIAGANTFDSSLAYGEFRSIKCQHAPTIQRLLDLGAVIASMTGMSQFTYAEDPTGDFVDFHAP</sequence>
<dbReference type="InterPro" id="IPR036928">
    <property type="entry name" value="AS_sf"/>
</dbReference>
<keyword evidence="3" id="KW-1185">Reference proteome</keyword>
<dbReference type="Gene3D" id="3.90.1300.10">
    <property type="entry name" value="Amidase signature (AS) domain"/>
    <property type="match status" value="1"/>
</dbReference>
<protein>
    <submittedName>
        <fullName evidence="2">Amidase signature enzyme</fullName>
    </submittedName>
</protein>
<name>A0A8H4K738_9HYPO</name>
<dbReference type="SUPFAM" id="SSF75304">
    <property type="entry name" value="Amidase signature (AS) enzymes"/>
    <property type="match status" value="1"/>
</dbReference>
<proteinExistence type="predicted"/>
<gene>
    <name evidence="2" type="ORF">FACUT_1119</name>
</gene>
<feature type="domain" description="Amidase" evidence="1">
    <location>
        <begin position="13"/>
        <end position="108"/>
    </location>
</feature>
<dbReference type="AlphaFoldDB" id="A0A8H4K738"/>
<dbReference type="InterPro" id="IPR023631">
    <property type="entry name" value="Amidase_dom"/>
</dbReference>
<accession>A0A8H4K738</accession>